<feature type="domain" description="SRCR" evidence="4">
    <location>
        <begin position="1"/>
        <end position="98"/>
    </location>
</feature>
<feature type="region of interest" description="Disordered" evidence="3">
    <location>
        <begin position="1020"/>
        <end position="1039"/>
    </location>
</feature>
<reference evidence="5 6" key="1">
    <citation type="journal article" date="2019" name="Mol. Ecol. Resour.">
        <title>Chromosome-level genome assembly of Triplophysa tibetana, a fish adapted to the harsh high-altitude environment of the Tibetan Plateau.</title>
        <authorList>
            <person name="Yang X."/>
            <person name="Liu H."/>
            <person name="Ma Z."/>
            <person name="Zou Y."/>
            <person name="Zou M."/>
            <person name="Mao Y."/>
            <person name="Li X."/>
            <person name="Wang H."/>
            <person name="Chen T."/>
            <person name="Wang W."/>
            <person name="Yang R."/>
        </authorList>
    </citation>
    <scope>NUCLEOTIDE SEQUENCE [LARGE SCALE GENOMIC DNA]</scope>
    <source>
        <strain evidence="5">TTIB1903HZAU</strain>
        <tissue evidence="5">Muscle</tissue>
    </source>
</reference>
<accession>A0A5A9NZN4</accession>
<dbReference type="GO" id="GO:0031638">
    <property type="term" value="P:zymogen activation"/>
    <property type="evidence" value="ECO:0007669"/>
    <property type="project" value="TreeGrafter"/>
</dbReference>
<feature type="domain" description="SRCR" evidence="4">
    <location>
        <begin position="637"/>
        <end position="737"/>
    </location>
</feature>
<feature type="domain" description="SRCR" evidence="4">
    <location>
        <begin position="168"/>
        <end position="261"/>
    </location>
</feature>
<evidence type="ECO:0000256" key="2">
    <source>
        <dbReference type="PROSITE-ProRule" id="PRU00196"/>
    </source>
</evidence>
<dbReference type="GO" id="GO:0005886">
    <property type="term" value="C:plasma membrane"/>
    <property type="evidence" value="ECO:0007669"/>
    <property type="project" value="TreeGrafter"/>
</dbReference>
<sequence>MNGQTDKCAGVVQFSTQIGVVGICNSGWDEEKANSACKELGCGESHYISKSDIFQGQPSNRSGLLQCVRGKNNRELLWQCMKWPYNDTCSEYTSVICTKHRRFRLQNGSNLCSGSLQEYNVATRSWVSLQQIDVAPETICAQMNCGANGNITNEYTNAGVHLTCQDDVKLRNFTSACFGPVVVVVNGSDLGVCYSDTLSHNLGKVVCRELKCGEVFGVKQGRLIERGWLSNVECKGDEESLFHCPAKHQITKCQSATVICSDSLDVRLRDGFGRCSGRVEVKLEGSWKSFSSNDWSKKNSDDMVCKHLDCGEVSNVTQKLFIDGKQVEKDWMVQCKSSSAKLHECLQKSNKNQNIFATKEITKEIICQKEELVFTEGDQPCQGRVRILSFDKTKISQAELNNKTAPGLCEKMGCGSEGFSENTTNGPIVKCAGSVTVKLSNPDEEKCWGTVKVCRDNSCGGVCRNTWRSTESEKICGNLGCGDPVKTLFPIETNSSPVRVHSVYCSGEVKNLTMCKFVPNKDSSCTDHASVICKDSIKVKLVDPRDKCAGNVTLFYGGIMMPVCKDSLDKGLQKAICRELNCGKAESIDVARYGLSQTGGLSGIKCESDPDSVAKCNLNDLAKKDCVAGYLKCSGWTRLFLYQKPEACSGLVNALSSTGEATIDVKLVSSQGWTRKEGQVLCEYLQCGNYETHSEDPKETTEWWNKTYNCSGKTNIRDCERDDQKIIEQKQLNIKCDDKNYMDKGKHSDVTLSDSSTGDMLINKEHVCAVYVSKDKELIFNQLCNNLGFGNAIHDWTRSIAYKTKGWYFSCFGHETFLWQCYSWKGTCDRITSVACQKSVRFSTTEKCGGFLGVKFRNQWESVCADISDFDRDKVCKSLDCKNAQTLNEKQFNEMRAKDIQVRVTCPEKHQNISQCVRLLHKEKNQICQRAEITCEGQVEKTQVNVGLILGVLLGILGLLGLISQRNRLLSALRRYRKKDAKDKNLNANEMNDVETEDRDSEENMSLFEKDDYEEVDAITNRKGEDNADDKSAGSAGTEYDDIEEQGHDFSHSQTHDEEEPDPPLLPKRPEALLDEVTYEVEIEGEQDYDDAMPIEALANENAGTPTADPPAQADVFMDAETNANIEVVEVDVHAQPERGETMGLPH</sequence>
<keyword evidence="1 2" id="KW-1015">Disulfide bond</keyword>
<dbReference type="PRINTS" id="PR00258">
    <property type="entry name" value="SPERACTRCPTR"/>
</dbReference>
<feature type="region of interest" description="Disordered" evidence="3">
    <location>
        <begin position="1048"/>
        <end position="1072"/>
    </location>
</feature>
<dbReference type="PROSITE" id="PS50287">
    <property type="entry name" value="SRCR_2"/>
    <property type="match status" value="7"/>
</dbReference>
<dbReference type="EMBL" id="SOYY01000012">
    <property type="protein sequence ID" value="KAA0714331.1"/>
    <property type="molecule type" value="Genomic_DNA"/>
</dbReference>
<feature type="disulfide bond" evidence="2">
    <location>
        <begin position="606"/>
        <end position="616"/>
    </location>
</feature>
<dbReference type="InterPro" id="IPR001190">
    <property type="entry name" value="SRCR"/>
</dbReference>
<dbReference type="SUPFAM" id="SSF56487">
    <property type="entry name" value="SRCR-like"/>
    <property type="match status" value="7"/>
</dbReference>
<dbReference type="GO" id="GO:0004252">
    <property type="term" value="F:serine-type endopeptidase activity"/>
    <property type="evidence" value="ECO:0007669"/>
    <property type="project" value="TreeGrafter"/>
</dbReference>
<organism evidence="5 6">
    <name type="scientific">Triplophysa tibetana</name>
    <dbReference type="NCBI Taxonomy" id="1572043"/>
    <lineage>
        <taxon>Eukaryota</taxon>
        <taxon>Metazoa</taxon>
        <taxon>Chordata</taxon>
        <taxon>Craniata</taxon>
        <taxon>Vertebrata</taxon>
        <taxon>Euteleostomi</taxon>
        <taxon>Actinopterygii</taxon>
        <taxon>Neopterygii</taxon>
        <taxon>Teleostei</taxon>
        <taxon>Ostariophysi</taxon>
        <taxon>Cypriniformes</taxon>
        <taxon>Nemacheilidae</taxon>
        <taxon>Triplophysa</taxon>
    </lineage>
</organism>
<feature type="disulfide bond" evidence="2">
    <location>
        <begin position="906"/>
        <end position="916"/>
    </location>
</feature>
<feature type="domain" description="SRCR" evidence="4">
    <location>
        <begin position="437"/>
        <end position="534"/>
    </location>
</feature>
<proteinExistence type="predicted"/>
<name>A0A5A9NZN4_9TELE</name>
<dbReference type="Pfam" id="PF00530">
    <property type="entry name" value="SRCR"/>
    <property type="match status" value="6"/>
</dbReference>
<feature type="domain" description="SRCR" evidence="4">
    <location>
        <begin position="266"/>
        <end position="368"/>
    </location>
</feature>
<evidence type="ECO:0000256" key="3">
    <source>
        <dbReference type="SAM" id="MobiDB-lite"/>
    </source>
</evidence>
<feature type="region of interest" description="Disordered" evidence="3">
    <location>
        <begin position="984"/>
        <end position="1013"/>
    </location>
</feature>
<feature type="domain" description="SRCR" evidence="4">
    <location>
        <begin position="840"/>
        <end position="936"/>
    </location>
</feature>
<feature type="disulfide bond" evidence="2">
    <location>
        <begin position="335"/>
        <end position="345"/>
    </location>
</feature>
<dbReference type="SMART" id="SM00202">
    <property type="entry name" value="SR"/>
    <property type="match status" value="5"/>
</dbReference>
<dbReference type="AlphaFoldDB" id="A0A5A9NZN4"/>
<dbReference type="Proteomes" id="UP000324632">
    <property type="component" value="Chromosome 12"/>
</dbReference>
<feature type="compositionally biased region" description="Basic and acidic residues" evidence="3">
    <location>
        <begin position="1020"/>
        <end position="1032"/>
    </location>
</feature>
<evidence type="ECO:0000259" key="4">
    <source>
        <dbReference type="PROSITE" id="PS50287"/>
    </source>
</evidence>
<dbReference type="PANTHER" id="PTHR48071:SF25">
    <property type="entry name" value="SCAVENGER RECEPTOR CYSTEINE-RICH TYPE 1 PROTEIN M160-LIKE ISOFORM X1"/>
    <property type="match status" value="1"/>
</dbReference>
<dbReference type="PANTHER" id="PTHR48071">
    <property type="entry name" value="SRCR DOMAIN-CONTAINING PROTEIN"/>
    <property type="match status" value="1"/>
</dbReference>
<keyword evidence="6" id="KW-1185">Reference proteome</keyword>
<evidence type="ECO:0000313" key="5">
    <source>
        <dbReference type="EMBL" id="KAA0714331.1"/>
    </source>
</evidence>
<feature type="compositionally biased region" description="Acidic residues" evidence="3">
    <location>
        <begin position="992"/>
        <end position="1003"/>
    </location>
</feature>
<gene>
    <name evidence="5" type="ORF">E1301_Tti007479</name>
</gene>
<comment type="caution">
    <text evidence="2">Lacks conserved residue(s) required for the propagation of feature annotation.</text>
</comment>
<evidence type="ECO:0000256" key="1">
    <source>
        <dbReference type="ARBA" id="ARBA00023157"/>
    </source>
</evidence>
<comment type="caution">
    <text evidence="5">The sequence shown here is derived from an EMBL/GenBank/DDBJ whole genome shotgun (WGS) entry which is preliminary data.</text>
</comment>
<feature type="domain" description="SRCR" evidence="4">
    <location>
        <begin position="539"/>
        <end position="634"/>
    </location>
</feature>
<dbReference type="InterPro" id="IPR036772">
    <property type="entry name" value="SRCR-like_dom_sf"/>
</dbReference>
<feature type="disulfide bond" evidence="2">
    <location>
        <begin position="505"/>
        <end position="515"/>
    </location>
</feature>
<feature type="disulfide bond" evidence="2">
    <location>
        <begin position="864"/>
        <end position="928"/>
    </location>
</feature>
<evidence type="ECO:0000313" key="6">
    <source>
        <dbReference type="Proteomes" id="UP000324632"/>
    </source>
</evidence>
<protein>
    <submittedName>
        <fullName evidence="5">Antigen WC1.1</fullName>
    </submittedName>
</protein>
<dbReference type="Gene3D" id="3.10.250.10">
    <property type="entry name" value="SRCR-like domain"/>
    <property type="match status" value="7"/>
</dbReference>
<feature type="disulfide bond" evidence="2">
    <location>
        <begin position="234"/>
        <end position="244"/>
    </location>
</feature>